<dbReference type="GO" id="GO:0016998">
    <property type="term" value="P:cell wall macromolecule catabolic process"/>
    <property type="evidence" value="ECO:0007669"/>
    <property type="project" value="InterPro"/>
</dbReference>
<proteinExistence type="predicted"/>
<dbReference type="InterPro" id="IPR052619">
    <property type="entry name" value="Phage_lysozyme-like"/>
</dbReference>
<dbReference type="EMBL" id="MT141905">
    <property type="protein sequence ID" value="QJA71856.1"/>
    <property type="molecule type" value="Genomic_DNA"/>
</dbReference>
<dbReference type="AlphaFoldDB" id="A0A6M3IK07"/>
<dbReference type="GO" id="GO:0031640">
    <property type="term" value="P:killing of cells of another organism"/>
    <property type="evidence" value="ECO:0007669"/>
    <property type="project" value="UniProtKB-KW"/>
</dbReference>
<dbReference type="PANTHER" id="PTHR37406">
    <property type="entry name" value="T4-TYPE LYSOZYME 1-RELATED"/>
    <property type="match status" value="1"/>
</dbReference>
<dbReference type="GO" id="GO:0009253">
    <property type="term" value="P:peptidoglycan catabolic process"/>
    <property type="evidence" value="ECO:0007669"/>
    <property type="project" value="InterPro"/>
</dbReference>
<name>A0A6M3IK07_9ZZZZ</name>
<keyword evidence="1" id="KW-0929">Antimicrobial</keyword>
<gene>
    <name evidence="4" type="ORF">MM415A03019_0003</name>
    <name evidence="3" type="ORF">MM415B01544_0013</name>
</gene>
<organism evidence="3">
    <name type="scientific">viral metagenome</name>
    <dbReference type="NCBI Taxonomy" id="1070528"/>
    <lineage>
        <taxon>unclassified sequences</taxon>
        <taxon>metagenomes</taxon>
        <taxon>organismal metagenomes</taxon>
    </lineage>
</organism>
<evidence type="ECO:0000313" key="4">
    <source>
        <dbReference type="EMBL" id="QJA71856.1"/>
    </source>
</evidence>
<dbReference type="InterPro" id="IPR023346">
    <property type="entry name" value="Lysozyme-like_dom_sf"/>
</dbReference>
<evidence type="ECO:0000256" key="2">
    <source>
        <dbReference type="ARBA" id="ARBA00022638"/>
    </source>
</evidence>
<keyword evidence="2" id="KW-0081">Bacteriolytic enzyme</keyword>
<dbReference type="SUPFAM" id="SSF53955">
    <property type="entry name" value="Lysozyme-like"/>
    <property type="match status" value="1"/>
</dbReference>
<dbReference type="GO" id="GO:0003796">
    <property type="term" value="F:lysozyme activity"/>
    <property type="evidence" value="ECO:0007669"/>
    <property type="project" value="InterPro"/>
</dbReference>
<sequence length="144" mass="16542">MMEYFSMTYTETADMIKRHEGYSDRIYLDSKGIPTGGWGHAFLPGSNLPLDIALRLFKSDLDQAIDDYESLGLDLDSIRRAVVIDMLFNLGLPKFMGFKKFIAALRAENWKIAAAEMKDSLWYRQTKERARELVGMMIIGENYV</sequence>
<dbReference type="InterPro" id="IPR002196">
    <property type="entry name" value="Glyco_hydro_24"/>
</dbReference>
<accession>A0A6M3IK07</accession>
<evidence type="ECO:0000313" key="3">
    <source>
        <dbReference type="EMBL" id="QJA57879.1"/>
    </source>
</evidence>
<reference evidence="3" key="1">
    <citation type="submission" date="2020-03" db="EMBL/GenBank/DDBJ databases">
        <title>The deep terrestrial virosphere.</title>
        <authorList>
            <person name="Holmfeldt K."/>
            <person name="Nilsson E."/>
            <person name="Simone D."/>
            <person name="Lopez-Fernandez M."/>
            <person name="Wu X."/>
            <person name="de Brujin I."/>
            <person name="Lundin D."/>
            <person name="Andersson A."/>
            <person name="Bertilsson S."/>
            <person name="Dopson M."/>
        </authorList>
    </citation>
    <scope>NUCLEOTIDE SEQUENCE</scope>
    <source>
        <strain evidence="4">MM415A03019</strain>
        <strain evidence="3">MM415B01544</strain>
    </source>
</reference>
<dbReference type="InterPro" id="IPR023347">
    <property type="entry name" value="Lysozyme_dom_sf"/>
</dbReference>
<evidence type="ECO:0000256" key="1">
    <source>
        <dbReference type="ARBA" id="ARBA00022529"/>
    </source>
</evidence>
<dbReference type="PANTHER" id="PTHR37406:SF1">
    <property type="entry name" value="T4-TYPE LYSOZYME 1-RELATED"/>
    <property type="match status" value="1"/>
</dbReference>
<dbReference type="Gene3D" id="1.10.530.40">
    <property type="match status" value="1"/>
</dbReference>
<dbReference type="EMBL" id="MT141296">
    <property type="protein sequence ID" value="QJA57879.1"/>
    <property type="molecule type" value="Genomic_DNA"/>
</dbReference>
<protein>
    <submittedName>
        <fullName evidence="3">Putative structural protein</fullName>
    </submittedName>
</protein>
<dbReference type="Pfam" id="PF00959">
    <property type="entry name" value="Phage_lysozyme"/>
    <property type="match status" value="1"/>
</dbReference>
<dbReference type="GO" id="GO:0042742">
    <property type="term" value="P:defense response to bacterium"/>
    <property type="evidence" value="ECO:0007669"/>
    <property type="project" value="UniProtKB-KW"/>
</dbReference>